<dbReference type="SUPFAM" id="SSF75138">
    <property type="entry name" value="HprK N-terminal domain-like"/>
    <property type="match status" value="1"/>
</dbReference>
<evidence type="ECO:0000313" key="4">
    <source>
        <dbReference type="Proteomes" id="UP000280307"/>
    </source>
</evidence>
<dbReference type="InterPro" id="IPR027417">
    <property type="entry name" value="P-loop_NTPase"/>
</dbReference>
<dbReference type="Pfam" id="PF13500">
    <property type="entry name" value="AAA_26"/>
    <property type="match status" value="1"/>
</dbReference>
<proteinExistence type="predicted"/>
<keyword evidence="1" id="KW-0315">Glutamine amidotransferase</keyword>
<evidence type="ECO:0000256" key="1">
    <source>
        <dbReference type="ARBA" id="ARBA00022962"/>
    </source>
</evidence>
<feature type="domain" description="DRTGG" evidence="2">
    <location>
        <begin position="213"/>
        <end position="318"/>
    </location>
</feature>
<dbReference type="AlphaFoldDB" id="A0A426TZW5"/>
<evidence type="ECO:0000313" key="3">
    <source>
        <dbReference type="EMBL" id="RRR72055.1"/>
    </source>
</evidence>
<gene>
    <name evidence="3" type="ORF">EI684_10645</name>
</gene>
<sequence>MATLYVASTETFVGKSAVCIGLLRRMQRDGFRVGYMKPVSVSVSHTPGAVVDEDAAFIRQTIHLDAPLEQIAPVLITPGVVEAILRGQSASYTRTLRDAYLAVSRNKDIVVLEGTNTWSEGSLVGLTSDQVTDLLQAPVLLVSQYTSTINVDNILSVQRYIGDRMLGVLINQIDEAQIEFVQRRVAPYLEERGIPVFGMLPRDPMLAGISIAELLEHLGGQLIGQRDWCNRTVETMMIGAMGADASLSFFRRRANKAVITGGDRSDLQLAALETSTSVLVLTGNFRPSPQVIDRAEERAVPIILVPDDTLATVDRAERLFGRVRFHQDAKLHRFAELLDACFSYERLYDALGIVR</sequence>
<dbReference type="EMBL" id="RSAS01000413">
    <property type="protein sequence ID" value="RRR72055.1"/>
    <property type="molecule type" value="Genomic_DNA"/>
</dbReference>
<reference evidence="3 4" key="1">
    <citation type="submission" date="2018-12" db="EMBL/GenBank/DDBJ databases">
        <title>Genome Sequence of Candidatus Viridilinea halotolerans isolated from saline sulfide-rich spring.</title>
        <authorList>
            <person name="Grouzdev D.S."/>
            <person name="Burganskaya E.I."/>
            <person name="Krutkina M.S."/>
            <person name="Sukhacheva M.V."/>
            <person name="Gorlenko V.M."/>
        </authorList>
    </citation>
    <scope>NUCLEOTIDE SEQUENCE [LARGE SCALE GENOMIC DNA]</scope>
    <source>
        <strain evidence="3">Chok-6</strain>
    </source>
</reference>
<dbReference type="PANTHER" id="PTHR21343">
    <property type="entry name" value="DETHIOBIOTIN SYNTHETASE"/>
    <property type="match status" value="1"/>
</dbReference>
<dbReference type="Proteomes" id="UP000280307">
    <property type="component" value="Unassembled WGS sequence"/>
</dbReference>
<dbReference type="Gene3D" id="3.40.1390.20">
    <property type="entry name" value="HprK N-terminal domain-like"/>
    <property type="match status" value="1"/>
</dbReference>
<accession>A0A426TZW5</accession>
<dbReference type="SUPFAM" id="SSF52540">
    <property type="entry name" value="P-loop containing nucleoside triphosphate hydrolases"/>
    <property type="match status" value="1"/>
</dbReference>
<organism evidence="3 4">
    <name type="scientific">Candidatus Viridilinea halotolerans</name>
    <dbReference type="NCBI Taxonomy" id="2491704"/>
    <lineage>
        <taxon>Bacteria</taxon>
        <taxon>Bacillati</taxon>
        <taxon>Chloroflexota</taxon>
        <taxon>Chloroflexia</taxon>
        <taxon>Chloroflexales</taxon>
        <taxon>Chloroflexineae</taxon>
        <taxon>Oscillochloridaceae</taxon>
        <taxon>Candidatus Viridilinea</taxon>
    </lineage>
</organism>
<protein>
    <submittedName>
        <fullName evidence="3">Phosphotransacetylase family protein</fullName>
    </submittedName>
</protein>
<dbReference type="InterPro" id="IPR028979">
    <property type="entry name" value="Ser_kin/Pase_Hpr-like_N_sf"/>
</dbReference>
<dbReference type="PANTHER" id="PTHR21343:SF8">
    <property type="entry name" value="DRTGG DOMAIN-CONTAINING PROTEIN"/>
    <property type="match status" value="1"/>
</dbReference>
<dbReference type="Pfam" id="PF07085">
    <property type="entry name" value="DRTGG"/>
    <property type="match status" value="1"/>
</dbReference>
<name>A0A426TZW5_9CHLR</name>
<dbReference type="Gene3D" id="3.40.50.300">
    <property type="entry name" value="P-loop containing nucleotide triphosphate hydrolases"/>
    <property type="match status" value="1"/>
</dbReference>
<dbReference type="InterPro" id="IPR010766">
    <property type="entry name" value="DRTGG"/>
</dbReference>
<dbReference type="CDD" id="cd03109">
    <property type="entry name" value="DTBS"/>
    <property type="match status" value="1"/>
</dbReference>
<comment type="caution">
    <text evidence="3">The sequence shown here is derived from an EMBL/GenBank/DDBJ whole genome shotgun (WGS) entry which is preliminary data.</text>
</comment>
<evidence type="ECO:0000259" key="2">
    <source>
        <dbReference type="Pfam" id="PF07085"/>
    </source>
</evidence>